<dbReference type="GO" id="GO:0030490">
    <property type="term" value="P:maturation of SSU-rRNA"/>
    <property type="evidence" value="ECO:0007669"/>
    <property type="project" value="TreeGrafter"/>
</dbReference>
<dbReference type="OrthoDB" id="27944at2157"/>
<dbReference type="STRING" id="349307.Mthe_0090"/>
<dbReference type="SUPFAM" id="SSF88723">
    <property type="entry name" value="PIN domain-like"/>
    <property type="match status" value="1"/>
</dbReference>
<dbReference type="InterPro" id="IPR039907">
    <property type="entry name" value="NOB1"/>
</dbReference>
<evidence type="ECO:0000256" key="7">
    <source>
        <dbReference type="ARBA" id="ARBA00022723"/>
    </source>
</evidence>
<evidence type="ECO:0000256" key="2">
    <source>
        <dbReference type="ARBA" id="ARBA00005858"/>
    </source>
</evidence>
<dbReference type="EMBL" id="CP000477">
    <property type="protein sequence ID" value="ABK13892.1"/>
    <property type="molecule type" value="Genomic_DNA"/>
</dbReference>
<dbReference type="FunFam" id="3.40.50.1010:FF:000020">
    <property type="entry name" value="20S-pre-rRNA D-site endonuclease NOB1"/>
    <property type="match status" value="1"/>
</dbReference>
<dbReference type="GO" id="GO:0004521">
    <property type="term" value="F:RNA endonuclease activity"/>
    <property type="evidence" value="ECO:0007669"/>
    <property type="project" value="UniProtKB-ARBA"/>
</dbReference>
<dbReference type="GO" id="GO:0005737">
    <property type="term" value="C:cytoplasm"/>
    <property type="evidence" value="ECO:0007669"/>
    <property type="project" value="UniProtKB-ARBA"/>
</dbReference>
<dbReference type="CDD" id="cd09876">
    <property type="entry name" value="PIN_Nob1-like"/>
    <property type="match status" value="1"/>
</dbReference>
<dbReference type="GO" id="GO:0046872">
    <property type="term" value="F:metal ion binding"/>
    <property type="evidence" value="ECO:0007669"/>
    <property type="project" value="UniProtKB-KW"/>
</dbReference>
<dbReference type="InterPro" id="IPR029060">
    <property type="entry name" value="PIN-like_dom_sf"/>
</dbReference>
<dbReference type="GeneID" id="4463370"/>
<comment type="function">
    <text evidence="9">Toxic component of a type II toxin-antitoxin (TA) system. Processes pre-16S-rRNA at its 3' end (the D-site) to yield the mature 3' end.</text>
</comment>
<evidence type="ECO:0000256" key="3">
    <source>
        <dbReference type="ARBA" id="ARBA00021078"/>
    </source>
</evidence>
<evidence type="ECO:0000256" key="8">
    <source>
        <dbReference type="ARBA" id="ARBA00022801"/>
    </source>
</evidence>
<dbReference type="Proteomes" id="UP000000674">
    <property type="component" value="Chromosome"/>
</dbReference>
<dbReference type="PANTHER" id="PTHR12814">
    <property type="entry name" value="RNA-BINDING PROTEIN NOB1"/>
    <property type="match status" value="1"/>
</dbReference>
<dbReference type="HOGENOM" id="CLU_109674_1_0_2"/>
<evidence type="ECO:0000256" key="5">
    <source>
        <dbReference type="ARBA" id="ARBA00022649"/>
    </source>
</evidence>
<proteinExistence type="inferred from homology"/>
<dbReference type="AlphaFoldDB" id="A0B5B8"/>
<dbReference type="InterPro" id="IPR033411">
    <property type="entry name" value="Ribonuclease_PIN"/>
</dbReference>
<comment type="cofactor">
    <cofactor evidence="1">
        <name>Mn(2+)</name>
        <dbReference type="ChEBI" id="CHEBI:29035"/>
    </cofactor>
</comment>
<evidence type="ECO:0000256" key="1">
    <source>
        <dbReference type="ARBA" id="ARBA00001936"/>
    </source>
</evidence>
<keyword evidence="12" id="KW-1185">Reference proteome</keyword>
<organism evidence="11 12">
    <name type="scientific">Methanothrix thermoacetophila (strain DSM 6194 / JCM 14653 / NBRC 101360 / PT)</name>
    <name type="common">Methanosaeta thermophila</name>
    <dbReference type="NCBI Taxonomy" id="349307"/>
    <lineage>
        <taxon>Archaea</taxon>
        <taxon>Methanobacteriati</taxon>
        <taxon>Methanobacteriota</taxon>
        <taxon>Stenosarchaea group</taxon>
        <taxon>Methanomicrobia</taxon>
        <taxon>Methanotrichales</taxon>
        <taxon>Methanotrichaceae</taxon>
        <taxon>Methanothrix</taxon>
    </lineage>
</organism>
<dbReference type="Pfam" id="PF17146">
    <property type="entry name" value="PIN_6"/>
    <property type="match status" value="1"/>
</dbReference>
<evidence type="ECO:0000313" key="12">
    <source>
        <dbReference type="Proteomes" id="UP000000674"/>
    </source>
</evidence>
<evidence type="ECO:0000259" key="10">
    <source>
        <dbReference type="SMART" id="SM00670"/>
    </source>
</evidence>
<feature type="domain" description="PIN" evidence="10">
    <location>
        <begin position="1"/>
        <end position="97"/>
    </location>
</feature>
<keyword evidence="7" id="KW-0479">Metal-binding</keyword>
<dbReference type="GO" id="GO:0016787">
    <property type="term" value="F:hydrolase activity"/>
    <property type="evidence" value="ECO:0007669"/>
    <property type="project" value="UniProtKB-KW"/>
</dbReference>
<gene>
    <name evidence="11" type="ordered locus">Mthe_0090</name>
</gene>
<reference evidence="11 12" key="1">
    <citation type="submission" date="2006-10" db="EMBL/GenBank/DDBJ databases">
        <title>Complete sequence of Methanosaeta thermophila PT.</title>
        <authorList>
            <consortium name="US DOE Joint Genome Institute"/>
            <person name="Copeland A."/>
            <person name="Lucas S."/>
            <person name="Lapidus A."/>
            <person name="Barry K."/>
            <person name="Detter J.C."/>
            <person name="Glavina del Rio T."/>
            <person name="Hammon N."/>
            <person name="Israni S."/>
            <person name="Pitluck S."/>
            <person name="Chain P."/>
            <person name="Malfatti S."/>
            <person name="Shin M."/>
            <person name="Vergez L."/>
            <person name="Schmutz J."/>
            <person name="Larimer F."/>
            <person name="Land M."/>
            <person name="Hauser L."/>
            <person name="Kyrpides N."/>
            <person name="Kim E."/>
            <person name="Smith K.S."/>
            <person name="Ingram-Smith C."/>
            <person name="Richardson P."/>
        </authorList>
    </citation>
    <scope>NUCLEOTIDE SEQUENCE [LARGE SCALE GENOMIC DNA]</scope>
    <source>
        <strain evidence="12">DSM 6194 / JCM 14653 / NBRC 101360 / PT</strain>
    </source>
</reference>
<sequence length="149" mass="16555">MYIVADASVFILGKPLKGEVITVPAVEQELKDIRSRIKLQISDVRIEPPTKETLKRATEAARDTGDLCRLSQTDLEVLAKAIEYDAAIATDDYALQNVAVHLGLRVEPVVQRGIRRFIKRTQRCPGCGRAFEGDLCPVCGTPPKRRKKV</sequence>
<dbReference type="InterPro" id="IPR002716">
    <property type="entry name" value="PIN_dom"/>
</dbReference>
<evidence type="ECO:0000256" key="9">
    <source>
        <dbReference type="ARBA" id="ARBA00045770"/>
    </source>
</evidence>
<evidence type="ECO:0000256" key="6">
    <source>
        <dbReference type="ARBA" id="ARBA00022722"/>
    </source>
</evidence>
<keyword evidence="6" id="KW-0540">Nuclease</keyword>
<dbReference type="Gene3D" id="3.40.50.1010">
    <property type="entry name" value="5'-nuclease"/>
    <property type="match status" value="1"/>
</dbReference>
<protein>
    <recommendedName>
        <fullName evidence="3">Endoribonuclease Nob1</fullName>
    </recommendedName>
</protein>
<accession>A0B5B8</accession>
<name>A0B5B8_METTP</name>
<evidence type="ECO:0000256" key="4">
    <source>
        <dbReference type="ARBA" id="ARBA00022517"/>
    </source>
</evidence>
<comment type="similarity">
    <text evidence="2">Belongs to the NOB1 family.</text>
</comment>
<keyword evidence="5" id="KW-1277">Toxin-antitoxin system</keyword>
<evidence type="ECO:0000313" key="11">
    <source>
        <dbReference type="EMBL" id="ABK13892.1"/>
    </source>
</evidence>
<dbReference type="RefSeq" id="WP_011695291.1">
    <property type="nucleotide sequence ID" value="NC_008553.1"/>
</dbReference>
<dbReference type="SMART" id="SM00670">
    <property type="entry name" value="PINc"/>
    <property type="match status" value="1"/>
</dbReference>
<dbReference type="PANTHER" id="PTHR12814:SF2">
    <property type="entry name" value="RNA-BINDING PROTEIN NOB1"/>
    <property type="match status" value="1"/>
</dbReference>
<dbReference type="KEGG" id="mtp:Mthe_0090"/>
<keyword evidence="8" id="KW-0378">Hydrolase</keyword>
<dbReference type="GO" id="GO:0030688">
    <property type="term" value="C:preribosome, small subunit precursor"/>
    <property type="evidence" value="ECO:0007669"/>
    <property type="project" value="TreeGrafter"/>
</dbReference>
<keyword evidence="4" id="KW-0690">Ribosome biogenesis</keyword>